<keyword evidence="4" id="KW-0804">Transcription</keyword>
<name>A0A7I7YSI6_9MYCO</name>
<keyword evidence="2" id="KW-0805">Transcription regulation</keyword>
<dbReference type="GO" id="GO:0000976">
    <property type="term" value="F:transcription cis-regulatory region binding"/>
    <property type="evidence" value="ECO:0007669"/>
    <property type="project" value="TreeGrafter"/>
</dbReference>
<keyword evidence="3 5" id="KW-0238">DNA-binding</keyword>
<accession>A0A7I7YSI6</accession>
<organism evidence="7 8">
    <name type="scientific">Mycobacterium parmense</name>
    <dbReference type="NCBI Taxonomy" id="185642"/>
    <lineage>
        <taxon>Bacteria</taxon>
        <taxon>Bacillati</taxon>
        <taxon>Actinomycetota</taxon>
        <taxon>Actinomycetes</taxon>
        <taxon>Mycobacteriales</taxon>
        <taxon>Mycobacteriaceae</taxon>
        <taxon>Mycobacterium</taxon>
        <taxon>Mycobacterium simiae complex</taxon>
    </lineage>
</organism>
<dbReference type="SUPFAM" id="SSF48498">
    <property type="entry name" value="Tetracyclin repressor-like, C-terminal domain"/>
    <property type="match status" value="1"/>
</dbReference>
<evidence type="ECO:0000256" key="1">
    <source>
        <dbReference type="ARBA" id="ARBA00022491"/>
    </source>
</evidence>
<dbReference type="Pfam" id="PF00440">
    <property type="entry name" value="TetR_N"/>
    <property type="match status" value="1"/>
</dbReference>
<gene>
    <name evidence="7" type="ORF">MPRM_15180</name>
</gene>
<dbReference type="EMBL" id="AP022614">
    <property type="protein sequence ID" value="BBZ44237.1"/>
    <property type="molecule type" value="Genomic_DNA"/>
</dbReference>
<dbReference type="SUPFAM" id="SSF46689">
    <property type="entry name" value="Homeodomain-like"/>
    <property type="match status" value="1"/>
</dbReference>
<evidence type="ECO:0000256" key="4">
    <source>
        <dbReference type="ARBA" id="ARBA00023163"/>
    </source>
</evidence>
<dbReference type="InterPro" id="IPR039538">
    <property type="entry name" value="BetI_C"/>
</dbReference>
<dbReference type="InterPro" id="IPR036271">
    <property type="entry name" value="Tet_transcr_reg_TetR-rel_C_sf"/>
</dbReference>
<dbReference type="PANTHER" id="PTHR30055">
    <property type="entry name" value="HTH-TYPE TRANSCRIPTIONAL REGULATOR RUTR"/>
    <property type="match status" value="1"/>
</dbReference>
<dbReference type="Proteomes" id="UP000467105">
    <property type="component" value="Chromosome"/>
</dbReference>
<keyword evidence="8" id="KW-1185">Reference proteome</keyword>
<protein>
    <submittedName>
        <fullName evidence="7">TetR family transcriptional regulator</fullName>
    </submittedName>
</protein>
<dbReference type="Pfam" id="PF13977">
    <property type="entry name" value="TetR_C_6"/>
    <property type="match status" value="1"/>
</dbReference>
<keyword evidence="1" id="KW-0678">Repressor</keyword>
<evidence type="ECO:0000313" key="7">
    <source>
        <dbReference type="EMBL" id="BBZ44237.1"/>
    </source>
</evidence>
<dbReference type="PANTHER" id="PTHR30055:SF241">
    <property type="entry name" value="TRANSCRIPTIONAL REGULATORY PROTEIN"/>
    <property type="match status" value="1"/>
</dbReference>
<dbReference type="InterPro" id="IPR009057">
    <property type="entry name" value="Homeodomain-like_sf"/>
</dbReference>
<dbReference type="GO" id="GO:0003700">
    <property type="term" value="F:DNA-binding transcription factor activity"/>
    <property type="evidence" value="ECO:0007669"/>
    <property type="project" value="TreeGrafter"/>
</dbReference>
<evidence type="ECO:0000259" key="6">
    <source>
        <dbReference type="PROSITE" id="PS50977"/>
    </source>
</evidence>
<proteinExistence type="predicted"/>
<reference evidence="7 8" key="1">
    <citation type="journal article" date="2019" name="Emerg. Microbes Infect.">
        <title>Comprehensive subspecies identification of 175 nontuberculous mycobacteria species based on 7547 genomic profiles.</title>
        <authorList>
            <person name="Matsumoto Y."/>
            <person name="Kinjo T."/>
            <person name="Motooka D."/>
            <person name="Nabeya D."/>
            <person name="Jung N."/>
            <person name="Uechi K."/>
            <person name="Horii T."/>
            <person name="Iida T."/>
            <person name="Fujita J."/>
            <person name="Nakamura S."/>
        </authorList>
    </citation>
    <scope>NUCLEOTIDE SEQUENCE [LARGE SCALE GENOMIC DNA]</scope>
    <source>
        <strain evidence="7 8">JCM 14742</strain>
    </source>
</reference>
<dbReference type="Gene3D" id="1.10.357.10">
    <property type="entry name" value="Tetracycline Repressor, domain 2"/>
    <property type="match status" value="1"/>
</dbReference>
<dbReference type="AlphaFoldDB" id="A0A7I7YSI6"/>
<dbReference type="InterPro" id="IPR001647">
    <property type="entry name" value="HTH_TetR"/>
</dbReference>
<evidence type="ECO:0000313" key="8">
    <source>
        <dbReference type="Proteomes" id="UP000467105"/>
    </source>
</evidence>
<evidence type="ECO:0000256" key="2">
    <source>
        <dbReference type="ARBA" id="ARBA00023015"/>
    </source>
</evidence>
<evidence type="ECO:0000256" key="3">
    <source>
        <dbReference type="ARBA" id="ARBA00023125"/>
    </source>
</evidence>
<feature type="domain" description="HTH tetR-type" evidence="6">
    <location>
        <begin position="20"/>
        <end position="80"/>
    </location>
</feature>
<sequence>MSMLAVMSPVKPPRTRPTRPEVRDRILDAASKVFAAEGFAGATIDAIGQAAGFTKGAVYSNFGSKDELFLTLLDREFGVRGERIATALDSGDGDTVATARALSRSVLEGVQARADYHVLFVEYWLRAMRDPNLRERLIARRRAAVEQAAQVVGQTATMAPGRRLADLAQLVVSINLGIGMEEVLRPGTVDPDLLTQLIAGLLESASVTPARPHRETDS</sequence>
<dbReference type="InterPro" id="IPR050109">
    <property type="entry name" value="HTH-type_TetR-like_transc_reg"/>
</dbReference>
<dbReference type="PRINTS" id="PR00455">
    <property type="entry name" value="HTHTETR"/>
</dbReference>
<dbReference type="PROSITE" id="PS50977">
    <property type="entry name" value="HTH_TETR_2"/>
    <property type="match status" value="1"/>
</dbReference>
<evidence type="ECO:0000256" key="5">
    <source>
        <dbReference type="PROSITE-ProRule" id="PRU00335"/>
    </source>
</evidence>
<feature type="DNA-binding region" description="H-T-H motif" evidence="5">
    <location>
        <begin position="43"/>
        <end position="62"/>
    </location>
</feature>